<dbReference type="InterPro" id="IPR050834">
    <property type="entry name" value="Glycosyltransf_2"/>
</dbReference>
<dbReference type="GO" id="GO:0016740">
    <property type="term" value="F:transferase activity"/>
    <property type="evidence" value="ECO:0007669"/>
    <property type="project" value="UniProtKB-KW"/>
</dbReference>
<dbReference type="CDD" id="cd00761">
    <property type="entry name" value="Glyco_tranf_GTA_type"/>
    <property type="match status" value="1"/>
</dbReference>
<evidence type="ECO:0000313" key="3">
    <source>
        <dbReference type="Proteomes" id="UP000285324"/>
    </source>
</evidence>
<gene>
    <name evidence="2" type="ORF">DY367_21240</name>
</gene>
<sequence>MDLKVISMFAGFGAGEASLLVDRAGPVVVRERPDAVLKFAEEHKLASIQLCGAFAAMPEDARMRVFCHAEATGPGLWSVTGGLDSWQGQAEAFVRANAGQGSWAISAGFLADLADPRPFLLAIKRFCLETGRPVLFLHGADEGRFRKWTSAQFGAFLDAGGFAASSENRQGTTTARVAVLSETGYRDHLTGLGFSAGLACSDLLLVTTEDASIRPTGGIGTYTSNIKAIDPKVSVLFCDIDLPVATAKDGRTFLPRMFGEQGSKECFFDGLGLLESLYCVLFLLPDLVVVEIQDYKSIGFRIVQAKRTGCLPAWLNVRIFMHGSIDYVKYGAQDEGAMNYTPYEAAQAIRDAYLFKHADECYAPSSYLGKQLLQQEFGYEPANLSITRLPFDLDLVRDTGTISYKKIKRIVFVGKYNQLKGWPDFVKAIEALGETGRLKDIEEIVSLGPLAPSKEDRVRLAKYASYKDMHLTHAQLIEFTQEHAADSLFVVPSRGENYPFVILEQLLMGTLLVAYNTGGAIEVVDDPEHVARFFSAPDAIALQRKMDEVLTVEPAGYEAALNHSRQRIRQRQRDINAWWSRKDRPTSVPAWPVLDTEAACDLSIVVPVYNTDFALLGELLQSICASRLLPKEVIIVDDGSREDYAAQLQAHAVRALGDRVPLRVHRQQNRGLAGARNAGLALSGSELTFFIDSDDVLLRNTLERAVMAMRADPSLLAATGFAIHFTDIDDLRNGAQALREGWFWKALGVPEARALALLENQYITSNVMVRTQPLRDFGGWDESDRSVWEDWAFYSRLAWSGKRFSLIPSAGYLYRNTPSSMSKTYNRYFGRRRLVRNTSGLTRLDANVLYSLVNSSDVGGTQLAGPSLSEKEVELVNFVRRMVQRPRLRRMMIAMYRFYSRVRRLI</sequence>
<dbReference type="Gene3D" id="3.40.50.2000">
    <property type="entry name" value="Glycogen Phosphorylase B"/>
    <property type="match status" value="1"/>
</dbReference>
<reference evidence="2 3" key="1">
    <citation type="submission" date="2018-08" db="EMBL/GenBank/DDBJ databases">
        <title>Achromobacter xylosoxidans Genome sequencing and assembly.</title>
        <authorList>
            <person name="Wang R."/>
            <person name="Rensing C."/>
            <person name="Li Y."/>
        </authorList>
    </citation>
    <scope>NUCLEOTIDE SEQUENCE [LARGE SCALE GENOMIC DNA]</scope>
    <source>
        <strain evidence="2 3">GD003A</strain>
    </source>
</reference>
<dbReference type="AlphaFoldDB" id="A0A424W958"/>
<evidence type="ECO:0000259" key="1">
    <source>
        <dbReference type="Pfam" id="PF00535"/>
    </source>
</evidence>
<dbReference type="InterPro" id="IPR029044">
    <property type="entry name" value="Nucleotide-diphossugar_trans"/>
</dbReference>
<proteinExistence type="predicted"/>
<organism evidence="2 3">
    <name type="scientific">Alcaligenes xylosoxydans xylosoxydans</name>
    <name type="common">Achromobacter xylosoxidans</name>
    <dbReference type="NCBI Taxonomy" id="85698"/>
    <lineage>
        <taxon>Bacteria</taxon>
        <taxon>Pseudomonadati</taxon>
        <taxon>Pseudomonadota</taxon>
        <taxon>Betaproteobacteria</taxon>
        <taxon>Burkholderiales</taxon>
        <taxon>Alcaligenaceae</taxon>
        <taxon>Achromobacter</taxon>
    </lineage>
</organism>
<evidence type="ECO:0000313" key="2">
    <source>
        <dbReference type="EMBL" id="RPJ89747.1"/>
    </source>
</evidence>
<protein>
    <submittedName>
        <fullName evidence="2">Glycosyltransferase</fullName>
    </submittedName>
</protein>
<keyword evidence="2" id="KW-0808">Transferase</keyword>
<dbReference type="Pfam" id="PF13692">
    <property type="entry name" value="Glyco_trans_1_4"/>
    <property type="match status" value="1"/>
</dbReference>
<comment type="caution">
    <text evidence="2">The sequence shown here is derived from an EMBL/GenBank/DDBJ whole genome shotgun (WGS) entry which is preliminary data.</text>
</comment>
<dbReference type="PANTHER" id="PTHR43685">
    <property type="entry name" value="GLYCOSYLTRANSFERASE"/>
    <property type="match status" value="1"/>
</dbReference>
<dbReference type="Pfam" id="PF00535">
    <property type="entry name" value="Glycos_transf_2"/>
    <property type="match status" value="1"/>
</dbReference>
<dbReference type="EMBL" id="QVXO01000036">
    <property type="protein sequence ID" value="RPJ89747.1"/>
    <property type="molecule type" value="Genomic_DNA"/>
</dbReference>
<dbReference type="OrthoDB" id="8666421at2"/>
<dbReference type="SUPFAM" id="SSF53756">
    <property type="entry name" value="UDP-Glycosyltransferase/glycogen phosphorylase"/>
    <property type="match status" value="1"/>
</dbReference>
<dbReference type="Proteomes" id="UP000285324">
    <property type="component" value="Unassembled WGS sequence"/>
</dbReference>
<accession>A0A424W958</accession>
<feature type="domain" description="Glycosyltransferase 2-like" evidence="1">
    <location>
        <begin position="603"/>
        <end position="774"/>
    </location>
</feature>
<dbReference type="PANTHER" id="PTHR43685:SF2">
    <property type="entry name" value="GLYCOSYLTRANSFERASE 2-LIKE DOMAIN-CONTAINING PROTEIN"/>
    <property type="match status" value="1"/>
</dbReference>
<dbReference type="InterPro" id="IPR001173">
    <property type="entry name" value="Glyco_trans_2-like"/>
</dbReference>
<dbReference type="RefSeq" id="WP_118933519.1">
    <property type="nucleotide sequence ID" value="NZ_CP061008.1"/>
</dbReference>
<name>A0A424W958_ALCXX</name>
<dbReference type="Gene3D" id="3.90.550.10">
    <property type="entry name" value="Spore Coat Polysaccharide Biosynthesis Protein SpsA, Chain A"/>
    <property type="match status" value="1"/>
</dbReference>
<dbReference type="SUPFAM" id="SSF53448">
    <property type="entry name" value="Nucleotide-diphospho-sugar transferases"/>
    <property type="match status" value="1"/>
</dbReference>